<dbReference type="PANTHER" id="PTHR15239">
    <property type="entry name" value="NUCLEAR EXPORT MEDIATOR FACTOR NEMF"/>
    <property type="match status" value="1"/>
</dbReference>
<dbReference type="GO" id="GO:0043023">
    <property type="term" value="F:ribosomal large subunit binding"/>
    <property type="evidence" value="ECO:0007669"/>
    <property type="project" value="TreeGrafter"/>
</dbReference>
<evidence type="ECO:0000313" key="4">
    <source>
        <dbReference type="EMBL" id="MRG98578.1"/>
    </source>
</evidence>
<keyword evidence="1" id="KW-0175">Coiled coil</keyword>
<evidence type="ECO:0000256" key="1">
    <source>
        <dbReference type="SAM" id="Coils"/>
    </source>
</evidence>
<evidence type="ECO:0000259" key="3">
    <source>
        <dbReference type="Pfam" id="PF05670"/>
    </source>
</evidence>
<reference evidence="4 5" key="1">
    <citation type="submission" date="2019-10" db="EMBL/GenBank/DDBJ databases">
        <title>A soil myxobacterium in the family Polyangiaceae.</title>
        <authorList>
            <person name="Li Y."/>
            <person name="Wang J."/>
        </authorList>
    </citation>
    <scope>NUCLEOTIDE SEQUENCE [LARGE SCALE GENOMIC DNA]</scope>
    <source>
        <strain evidence="4 5">DSM 14734</strain>
    </source>
</reference>
<comment type="caution">
    <text evidence="4">The sequence shown here is derived from an EMBL/GenBank/DDBJ whole genome shotgun (WGS) entry which is preliminary data.</text>
</comment>
<keyword evidence="5" id="KW-1185">Reference proteome</keyword>
<sequence>MTTLPEPSPLTPLLHARLEAAHLCPDTGLLALTFYLGRKLLLAAGLGPHVAGLGFLPRLPRARATAAHPLVAAMRAHLLDRRLRSILLQDGALHLDFDPPDDALPPARLSLRVGRRGQAQVASPAGALVTWPLDPDPEHAPPRDGVDPTRWIDSTEALERHGAAMVETSDARSLELLRAGLLRAAKAKLKAIERRADAVRQDLARLQDAPRLQKIGRLLIAQAHKIPKGQTRASLDDWEEGGPLEVTLAPDKPPKSQAETFFQKARRLQRGAAVMEKRLADTEHAWETLLPLVDAITAAPADPAALDALAERARQAGVSPAEIDAASHGKTSRQQEKLRRPYHAFRDALGRTILVGRGGKDNDELITRHARPHDLWLHAKNIHGAHVIVPLDKGQNCPAELLVDAATLAAHFSDARGENACEVSYVERRHVRKPRKSAPGAVTFDREKILTVRVEPERLARLLASKQEA</sequence>
<proteinExistence type="predicted"/>
<dbReference type="GO" id="GO:0000049">
    <property type="term" value="F:tRNA binding"/>
    <property type="evidence" value="ECO:0007669"/>
    <property type="project" value="TreeGrafter"/>
</dbReference>
<name>A0A6N7Q2K5_9BACT</name>
<feature type="region of interest" description="Disordered" evidence="2">
    <location>
        <begin position="130"/>
        <end position="149"/>
    </location>
</feature>
<feature type="domain" description="NFACT RNA-binding" evidence="3">
    <location>
        <begin position="342"/>
        <end position="440"/>
    </location>
</feature>
<dbReference type="Pfam" id="PF05833">
    <property type="entry name" value="NFACT_N"/>
    <property type="match status" value="1"/>
</dbReference>
<organism evidence="4 5">
    <name type="scientific">Polyangium spumosum</name>
    <dbReference type="NCBI Taxonomy" id="889282"/>
    <lineage>
        <taxon>Bacteria</taxon>
        <taxon>Pseudomonadati</taxon>
        <taxon>Myxococcota</taxon>
        <taxon>Polyangia</taxon>
        <taxon>Polyangiales</taxon>
        <taxon>Polyangiaceae</taxon>
        <taxon>Polyangium</taxon>
    </lineage>
</organism>
<evidence type="ECO:0000256" key="2">
    <source>
        <dbReference type="SAM" id="MobiDB-lite"/>
    </source>
</evidence>
<protein>
    <submittedName>
        <fullName evidence="4">DUF814 domain-containing protein</fullName>
    </submittedName>
</protein>
<dbReference type="GO" id="GO:0072344">
    <property type="term" value="P:rescue of stalled ribosome"/>
    <property type="evidence" value="ECO:0007669"/>
    <property type="project" value="TreeGrafter"/>
</dbReference>
<accession>A0A6N7Q2K5</accession>
<feature type="region of interest" description="Disordered" evidence="2">
    <location>
        <begin position="318"/>
        <end position="338"/>
    </location>
</feature>
<dbReference type="Proteomes" id="UP000440224">
    <property type="component" value="Unassembled WGS sequence"/>
</dbReference>
<dbReference type="GO" id="GO:1990112">
    <property type="term" value="C:RQC complex"/>
    <property type="evidence" value="ECO:0007669"/>
    <property type="project" value="TreeGrafter"/>
</dbReference>
<dbReference type="AlphaFoldDB" id="A0A6N7Q2K5"/>
<feature type="compositionally biased region" description="Basic and acidic residues" evidence="2">
    <location>
        <begin position="136"/>
        <end position="147"/>
    </location>
</feature>
<dbReference type="PANTHER" id="PTHR15239:SF6">
    <property type="entry name" value="RIBOSOME QUALITY CONTROL COMPLEX SUBUNIT NEMF"/>
    <property type="match status" value="1"/>
</dbReference>
<evidence type="ECO:0000313" key="5">
    <source>
        <dbReference type="Proteomes" id="UP000440224"/>
    </source>
</evidence>
<dbReference type="EMBL" id="WJIE01000039">
    <property type="protein sequence ID" value="MRG98578.1"/>
    <property type="molecule type" value="Genomic_DNA"/>
</dbReference>
<feature type="coiled-coil region" evidence="1">
    <location>
        <begin position="182"/>
        <end position="209"/>
    </location>
</feature>
<dbReference type="InterPro" id="IPR008532">
    <property type="entry name" value="NFACT_RNA-bd"/>
</dbReference>
<dbReference type="Pfam" id="PF05670">
    <property type="entry name" value="NFACT-R_1"/>
    <property type="match status" value="1"/>
</dbReference>
<dbReference type="OrthoDB" id="9766163at2"/>
<gene>
    <name evidence="4" type="ORF">GF068_42705</name>
</gene>
<dbReference type="InterPro" id="IPR051608">
    <property type="entry name" value="RQC_Subunit_NEMF"/>
</dbReference>